<dbReference type="NCBIfam" id="TIGR00197">
    <property type="entry name" value="yjeF_nterm"/>
    <property type="match status" value="1"/>
</dbReference>
<dbReference type="PROSITE" id="PS01050">
    <property type="entry name" value="YJEF_C_2"/>
    <property type="match status" value="1"/>
</dbReference>
<evidence type="ECO:0000256" key="9">
    <source>
        <dbReference type="ARBA" id="ARBA00022958"/>
    </source>
</evidence>
<dbReference type="EMBL" id="QICQ01000001">
    <property type="protein sequence ID" value="PXV84255.1"/>
    <property type="molecule type" value="Genomic_DNA"/>
</dbReference>
<evidence type="ECO:0000256" key="13">
    <source>
        <dbReference type="ARBA" id="ARBA00023268"/>
    </source>
</evidence>
<dbReference type="EC" id="4.2.1.136" evidence="19"/>
<keyword evidence="8 17" id="KW-0521">NADP</keyword>
<dbReference type="EC" id="5.1.99.6" evidence="19"/>
<comment type="catalytic activity">
    <reaction evidence="2 18 19">
        <text>(6R)-NADPHX = (6S)-NADPHX</text>
        <dbReference type="Rhea" id="RHEA:32227"/>
        <dbReference type="ChEBI" id="CHEBI:64076"/>
        <dbReference type="ChEBI" id="CHEBI:64077"/>
        <dbReference type="EC" id="5.1.99.6"/>
    </reaction>
</comment>
<proteinExistence type="inferred from homology"/>
<protein>
    <recommendedName>
        <fullName evidence="19">Bifunctional NAD(P)H-hydrate repair enzyme</fullName>
    </recommendedName>
    <alternativeName>
        <fullName evidence="19">Nicotinamide nucleotide repair protein</fullName>
    </alternativeName>
    <domain>
        <recommendedName>
            <fullName evidence="19">ADP-dependent (S)-NAD(P)H-hydrate dehydratase</fullName>
            <ecNumber evidence="19">4.2.1.136</ecNumber>
        </recommendedName>
        <alternativeName>
            <fullName evidence="19">ADP-dependent NAD(P)HX dehydratase</fullName>
        </alternativeName>
    </domain>
    <domain>
        <recommendedName>
            <fullName evidence="19">NAD(P)H-hydrate epimerase</fullName>
            <ecNumber evidence="19">5.1.99.6</ecNumber>
        </recommendedName>
    </domain>
</protein>
<comment type="subunit">
    <text evidence="17">Homotetramer.</text>
</comment>
<feature type="binding site" evidence="17">
    <location>
        <position position="317"/>
    </location>
    <ligand>
        <name>(6S)-NADPHX</name>
        <dbReference type="ChEBI" id="CHEBI:64076"/>
    </ligand>
</feature>
<dbReference type="RefSeq" id="WP_011633278.1">
    <property type="nucleotide sequence ID" value="NZ_QICQ01000001.1"/>
</dbReference>
<evidence type="ECO:0000256" key="4">
    <source>
        <dbReference type="ARBA" id="ARBA00009524"/>
    </source>
</evidence>
<dbReference type="Pfam" id="PF03853">
    <property type="entry name" value="YjeF_N"/>
    <property type="match status" value="1"/>
</dbReference>
<evidence type="ECO:0000256" key="1">
    <source>
        <dbReference type="ARBA" id="ARBA00000013"/>
    </source>
</evidence>
<feature type="binding site" evidence="17">
    <location>
        <begin position="407"/>
        <end position="411"/>
    </location>
    <ligand>
        <name>AMP</name>
        <dbReference type="ChEBI" id="CHEBI:456215"/>
    </ligand>
</feature>
<comment type="function">
    <text evidence="17">Catalyzes the dehydration of the S-form of NAD(P)HX at the expense of ADP, which is converted to AMP. Together with NAD(P)HX epimerase, which catalyzes the epimerization of the S- and R-forms, the enzyme allows the repair of both epimers of NAD(P)HX, a damaged form of NAD(P)H that is a result of enzymatic or heat-dependent hydration.</text>
</comment>
<dbReference type="InterPro" id="IPR004443">
    <property type="entry name" value="YjeF_N_dom"/>
</dbReference>
<dbReference type="PROSITE" id="PS51383">
    <property type="entry name" value="YJEF_C_3"/>
    <property type="match status" value="1"/>
</dbReference>
<dbReference type="HAMAP" id="MF_01965">
    <property type="entry name" value="NADHX_dehydratase"/>
    <property type="match status" value="1"/>
</dbReference>
<dbReference type="PANTHER" id="PTHR12592">
    <property type="entry name" value="ATP-DEPENDENT (S)-NAD(P)H-HYDRATE DEHYDRATASE FAMILY MEMBER"/>
    <property type="match status" value="1"/>
</dbReference>
<feature type="binding site" evidence="18">
    <location>
        <position position="140"/>
    </location>
    <ligand>
        <name>(6S)-NADPHX</name>
        <dbReference type="ChEBI" id="CHEBI:64076"/>
    </ligand>
</feature>
<feature type="binding site" evidence="17">
    <location>
        <position position="437"/>
    </location>
    <ligand>
        <name>(6S)-NADPHX</name>
        <dbReference type="ChEBI" id="CHEBI:64076"/>
    </ligand>
</feature>
<evidence type="ECO:0000256" key="5">
    <source>
        <dbReference type="ARBA" id="ARBA00022723"/>
    </source>
</evidence>
<name>A0ABX5MBB5_9PROT</name>
<evidence type="ECO:0000256" key="10">
    <source>
        <dbReference type="ARBA" id="ARBA00023027"/>
    </source>
</evidence>
<dbReference type="Proteomes" id="UP000247780">
    <property type="component" value="Unassembled WGS sequence"/>
</dbReference>
<dbReference type="PROSITE" id="PS51385">
    <property type="entry name" value="YJEF_N"/>
    <property type="match status" value="1"/>
</dbReference>
<organism evidence="22 23">
    <name type="scientific">Nitrosomonas eutropha</name>
    <dbReference type="NCBI Taxonomy" id="916"/>
    <lineage>
        <taxon>Bacteria</taxon>
        <taxon>Pseudomonadati</taxon>
        <taxon>Pseudomonadota</taxon>
        <taxon>Betaproteobacteria</taxon>
        <taxon>Nitrosomonadales</taxon>
        <taxon>Nitrosomonadaceae</taxon>
        <taxon>Nitrosomonas</taxon>
    </lineage>
</organism>
<keyword evidence="6 17" id="KW-0547">Nucleotide-binding</keyword>
<comment type="catalytic activity">
    <reaction evidence="1 18 19">
        <text>(6R)-NADHX = (6S)-NADHX</text>
        <dbReference type="Rhea" id="RHEA:32215"/>
        <dbReference type="ChEBI" id="CHEBI:64074"/>
        <dbReference type="ChEBI" id="CHEBI:64075"/>
        <dbReference type="EC" id="5.1.99.6"/>
    </reaction>
</comment>
<evidence type="ECO:0000256" key="11">
    <source>
        <dbReference type="ARBA" id="ARBA00023235"/>
    </source>
</evidence>
<comment type="similarity">
    <text evidence="17">Belongs to the NnrD/CARKD family.</text>
</comment>
<feature type="binding site" evidence="17">
    <location>
        <position position="436"/>
    </location>
    <ligand>
        <name>AMP</name>
        <dbReference type="ChEBI" id="CHEBI:456215"/>
    </ligand>
</feature>
<dbReference type="InterPro" id="IPR029056">
    <property type="entry name" value="Ribokinase-like"/>
</dbReference>
<comment type="similarity">
    <text evidence="4 19">In the C-terminal section; belongs to the NnrD/CARKD family.</text>
</comment>
<evidence type="ECO:0000256" key="16">
    <source>
        <dbReference type="ARBA" id="ARBA00049209"/>
    </source>
</evidence>
<dbReference type="Pfam" id="PF01256">
    <property type="entry name" value="Carb_kinase"/>
    <property type="match status" value="1"/>
</dbReference>
<gene>
    <name evidence="17" type="primary">nnrD</name>
    <name evidence="18" type="synonym">nnrE</name>
    <name evidence="22" type="ORF">C8R14_101142</name>
</gene>
<keyword evidence="7 17" id="KW-0067">ATP-binding</keyword>
<dbReference type="InterPro" id="IPR000631">
    <property type="entry name" value="CARKD"/>
</dbReference>
<feature type="binding site" evidence="17">
    <location>
        <position position="259"/>
    </location>
    <ligand>
        <name>(6S)-NADPHX</name>
        <dbReference type="ChEBI" id="CHEBI:64076"/>
    </ligand>
</feature>
<evidence type="ECO:0000256" key="2">
    <source>
        <dbReference type="ARBA" id="ARBA00000909"/>
    </source>
</evidence>
<evidence type="ECO:0000256" key="7">
    <source>
        <dbReference type="ARBA" id="ARBA00022840"/>
    </source>
</evidence>
<evidence type="ECO:0000256" key="19">
    <source>
        <dbReference type="PIRNR" id="PIRNR017184"/>
    </source>
</evidence>
<evidence type="ECO:0000256" key="12">
    <source>
        <dbReference type="ARBA" id="ARBA00023239"/>
    </source>
</evidence>
<keyword evidence="11 18" id="KW-0413">Isomerase</keyword>
<feature type="binding site" evidence="18">
    <location>
        <begin position="60"/>
        <end position="64"/>
    </location>
    <ligand>
        <name>(6S)-NADPHX</name>
        <dbReference type="ChEBI" id="CHEBI:64076"/>
    </ligand>
</feature>
<dbReference type="PANTHER" id="PTHR12592:SF0">
    <property type="entry name" value="ATP-DEPENDENT (S)-NAD(P)H-HYDRATE DEHYDRATASE"/>
    <property type="match status" value="1"/>
</dbReference>
<evidence type="ECO:0000256" key="18">
    <source>
        <dbReference type="HAMAP-Rule" id="MF_01966"/>
    </source>
</evidence>
<dbReference type="HAMAP" id="MF_01966">
    <property type="entry name" value="NADHX_epimerase"/>
    <property type="match status" value="1"/>
</dbReference>
<dbReference type="NCBIfam" id="TIGR00196">
    <property type="entry name" value="yjeF_cterm"/>
    <property type="match status" value="1"/>
</dbReference>
<evidence type="ECO:0000256" key="15">
    <source>
        <dbReference type="ARBA" id="ARBA00048238"/>
    </source>
</evidence>
<accession>A0ABX5MBB5</accession>
<comment type="cofactor">
    <cofactor evidence="18 19">
        <name>K(+)</name>
        <dbReference type="ChEBI" id="CHEBI:29103"/>
    </cofactor>
    <text evidence="18 19">Binds 1 potassium ion per subunit.</text>
</comment>
<keyword evidence="5 18" id="KW-0479">Metal-binding</keyword>
<evidence type="ECO:0000256" key="6">
    <source>
        <dbReference type="ARBA" id="ARBA00022741"/>
    </source>
</evidence>
<keyword evidence="23" id="KW-1185">Reference proteome</keyword>
<comment type="function">
    <text evidence="18">Catalyzes the epimerization of the S- and R-forms of NAD(P)HX, a damaged form of NAD(P)H that is a result of enzymatic or heat-dependent hydration. This is a prerequisite for the S-specific NAD(P)H-hydrate dehydratase to allow the repair of both epimers of NAD(P)HX.</text>
</comment>
<feature type="domain" description="YjeF N-terminal" evidence="21">
    <location>
        <begin position="7"/>
        <end position="215"/>
    </location>
</feature>
<sequence length="519" mass="55194">MNTTPIYTTAEIREIESLVLSVPNPPLLMEKAGLAAAEIAQARLLTGNNHRILILAGPGNNGGDALVAARHLHGWGKQVTLVFTGESARLSRDARQALEQWQSIGEMIHREIPANGQWDAVIDGLFGIGLNEARPLEERYQQLIGQINHLNLPILALDIPSGLLSDSGRVSEVAVRAAITVTFIALKPGLLTHDGCDHCGEIIVCNLELDTTTLLSPRNWLLDRASIASRLPPLRQANSHKGTYGRLGILGGAGGMIGAVLLAGRAALNLGAGRVYLGLLTQEDAPVVDLTQPELMLRPPSGFFEPDFLDALVIGPGLGGEIAACIYLEQALQTSLPLVLDADALNLIACHTELSNAIKVREAPAILTPHPAEAARLLNTTTVEIQHNRLEAAQTLARQFNCIIVLKGAGSICAFPDGHCHFNTSGNPGLSTAGTGDVLSGFLGALLVQALPPENTLLLAVHLHGAAADTLLEQQHGPVGMTASEIIPAARHLLNCWIDQKTSGYRYARFGGQFKPNNQ</sequence>
<dbReference type="PIRSF" id="PIRSF017184">
    <property type="entry name" value="Nnr"/>
    <property type="match status" value="1"/>
</dbReference>
<feature type="binding site" evidence="17">
    <location>
        <position position="370"/>
    </location>
    <ligand>
        <name>(6S)-NADPHX</name>
        <dbReference type="ChEBI" id="CHEBI:64076"/>
    </ligand>
</feature>
<keyword evidence="9 18" id="KW-0630">Potassium</keyword>
<evidence type="ECO:0000256" key="8">
    <source>
        <dbReference type="ARBA" id="ARBA00022857"/>
    </source>
</evidence>
<comment type="caution">
    <text evidence="18">Lacks conserved residue(s) required for the propagation of feature annotation.</text>
</comment>
<keyword evidence="10 17" id="KW-0520">NAD</keyword>
<evidence type="ECO:0000256" key="3">
    <source>
        <dbReference type="ARBA" id="ARBA00006001"/>
    </source>
</evidence>
<dbReference type="SUPFAM" id="SSF53613">
    <property type="entry name" value="Ribokinase-like"/>
    <property type="match status" value="1"/>
</dbReference>
<evidence type="ECO:0000313" key="23">
    <source>
        <dbReference type="Proteomes" id="UP000247780"/>
    </source>
</evidence>
<comment type="similarity">
    <text evidence="3 19">In the N-terminal section; belongs to the NnrE/AIBP family.</text>
</comment>
<comment type="catalytic activity">
    <reaction evidence="16 17 19">
        <text>(6S)-NADPHX + ADP = AMP + phosphate + NADPH + H(+)</text>
        <dbReference type="Rhea" id="RHEA:32235"/>
        <dbReference type="ChEBI" id="CHEBI:15378"/>
        <dbReference type="ChEBI" id="CHEBI:43474"/>
        <dbReference type="ChEBI" id="CHEBI:57783"/>
        <dbReference type="ChEBI" id="CHEBI:64076"/>
        <dbReference type="ChEBI" id="CHEBI:456215"/>
        <dbReference type="ChEBI" id="CHEBI:456216"/>
        <dbReference type="EC" id="4.2.1.136"/>
    </reaction>
</comment>
<keyword evidence="13" id="KW-0511">Multifunctional enzyme</keyword>
<feature type="binding site" evidence="18">
    <location>
        <position position="158"/>
    </location>
    <ligand>
        <name>(6S)-NADPHX</name>
        <dbReference type="ChEBI" id="CHEBI:64076"/>
    </ligand>
</feature>
<evidence type="ECO:0000256" key="17">
    <source>
        <dbReference type="HAMAP-Rule" id="MF_01965"/>
    </source>
</evidence>
<feature type="binding site" evidence="18">
    <location>
        <position position="161"/>
    </location>
    <ligand>
        <name>K(+)</name>
        <dbReference type="ChEBI" id="CHEBI:29103"/>
    </ligand>
</feature>
<comment type="catalytic activity">
    <reaction evidence="15 17 19">
        <text>(6S)-NADHX + ADP = AMP + phosphate + NADH + H(+)</text>
        <dbReference type="Rhea" id="RHEA:32223"/>
        <dbReference type="ChEBI" id="CHEBI:15378"/>
        <dbReference type="ChEBI" id="CHEBI:43474"/>
        <dbReference type="ChEBI" id="CHEBI:57945"/>
        <dbReference type="ChEBI" id="CHEBI:64074"/>
        <dbReference type="ChEBI" id="CHEBI:456215"/>
        <dbReference type="ChEBI" id="CHEBI:456216"/>
        <dbReference type="EC" id="4.2.1.136"/>
    </reaction>
</comment>
<reference evidence="22 23" key="1">
    <citation type="submission" date="2018-04" db="EMBL/GenBank/DDBJ databases">
        <title>Active sludge and wastewater microbial communities from Klosterneuburg, Austria.</title>
        <authorList>
            <person name="Wagner M."/>
        </authorList>
    </citation>
    <scope>NUCLEOTIDE SEQUENCE [LARGE SCALE GENOMIC DNA]</scope>
    <source>
        <strain evidence="22 23">Nm 57</strain>
    </source>
</reference>
<feature type="domain" description="YjeF C-terminal" evidence="20">
    <location>
        <begin position="224"/>
        <end position="497"/>
    </location>
</feature>
<dbReference type="Gene3D" id="3.40.50.10260">
    <property type="entry name" value="YjeF N-terminal domain"/>
    <property type="match status" value="1"/>
</dbReference>
<comment type="caution">
    <text evidence="22">The sequence shown here is derived from an EMBL/GenBank/DDBJ whole genome shotgun (WGS) entry which is preliminary data.</text>
</comment>
<evidence type="ECO:0000313" key="22">
    <source>
        <dbReference type="EMBL" id="PXV84255.1"/>
    </source>
</evidence>
<feature type="binding site" evidence="18">
    <location>
        <position position="61"/>
    </location>
    <ligand>
        <name>K(+)</name>
        <dbReference type="ChEBI" id="CHEBI:29103"/>
    </ligand>
</feature>
<evidence type="ECO:0000256" key="14">
    <source>
        <dbReference type="ARBA" id="ARBA00025153"/>
    </source>
</evidence>
<dbReference type="InterPro" id="IPR030677">
    <property type="entry name" value="Nnr"/>
</dbReference>
<comment type="similarity">
    <text evidence="18">Belongs to the NnrE/AIBP family.</text>
</comment>
<dbReference type="InterPro" id="IPR036652">
    <property type="entry name" value="YjeF_N_dom_sf"/>
</dbReference>
<dbReference type="InterPro" id="IPR017953">
    <property type="entry name" value="Carbohydrate_kinase_pred_CS"/>
</dbReference>
<evidence type="ECO:0000259" key="20">
    <source>
        <dbReference type="PROSITE" id="PS51383"/>
    </source>
</evidence>
<dbReference type="Gene3D" id="3.40.1190.20">
    <property type="match status" value="1"/>
</dbReference>
<feature type="binding site" evidence="18">
    <location>
        <position position="123"/>
    </location>
    <ligand>
        <name>K(+)</name>
        <dbReference type="ChEBI" id="CHEBI:29103"/>
    </ligand>
</feature>
<dbReference type="CDD" id="cd01171">
    <property type="entry name" value="YXKO-related"/>
    <property type="match status" value="1"/>
</dbReference>
<evidence type="ECO:0000259" key="21">
    <source>
        <dbReference type="PROSITE" id="PS51385"/>
    </source>
</evidence>
<dbReference type="SUPFAM" id="SSF64153">
    <property type="entry name" value="YjeF N-terminal domain-like"/>
    <property type="match status" value="1"/>
</dbReference>
<comment type="cofactor">
    <cofactor evidence="17">
        <name>Mg(2+)</name>
        <dbReference type="ChEBI" id="CHEBI:18420"/>
    </cofactor>
</comment>
<comment type="function">
    <text evidence="14 19">Bifunctional enzyme that catalyzes the epimerization of the S- and R-forms of NAD(P)HX and the dehydration of the S-form of NAD(P)HX at the expense of ADP, which is converted to AMP. This allows the repair of both epimers of NAD(P)HX, a damaged form of NAD(P)H that is a result of enzymatic or heat-dependent hydration.</text>
</comment>
<keyword evidence="12 17" id="KW-0456">Lyase</keyword>